<keyword evidence="5" id="KW-0408">Iron</keyword>
<evidence type="ECO:0000259" key="7">
    <source>
        <dbReference type="SMART" id="SM00887"/>
    </source>
</evidence>
<feature type="signal peptide" evidence="6">
    <location>
        <begin position="1"/>
        <end position="25"/>
    </location>
</feature>
<evidence type="ECO:0000256" key="3">
    <source>
        <dbReference type="ARBA" id="ARBA00022723"/>
    </source>
</evidence>
<keyword evidence="1" id="KW-0813">Transport</keyword>
<dbReference type="CDD" id="cd09625">
    <property type="entry name" value="DOMON_like_cytochrome"/>
    <property type="match status" value="1"/>
</dbReference>
<dbReference type="OrthoDB" id="5337932at2"/>
<keyword evidence="4" id="KW-0249">Electron transport</keyword>
<evidence type="ECO:0000256" key="1">
    <source>
        <dbReference type="ARBA" id="ARBA00022448"/>
    </source>
</evidence>
<feature type="domain" description="Cytochrome c-552/DMSO reductase-like haem-binding" evidence="7">
    <location>
        <begin position="30"/>
        <end position="422"/>
    </location>
</feature>
<dbReference type="RefSeq" id="WP_070964558.1">
    <property type="nucleotide sequence ID" value="NZ_CP017715.1"/>
</dbReference>
<dbReference type="Pfam" id="PF09459">
    <property type="entry name" value="EB_dh"/>
    <property type="match status" value="1"/>
</dbReference>
<evidence type="ECO:0000256" key="2">
    <source>
        <dbReference type="ARBA" id="ARBA00022617"/>
    </source>
</evidence>
<dbReference type="SMART" id="SM00887">
    <property type="entry name" value="EB_dh"/>
    <property type="match status" value="1"/>
</dbReference>
<evidence type="ECO:0000256" key="5">
    <source>
        <dbReference type="ARBA" id="ARBA00023004"/>
    </source>
</evidence>
<keyword evidence="3" id="KW-0479">Metal-binding</keyword>
<evidence type="ECO:0000256" key="4">
    <source>
        <dbReference type="ARBA" id="ARBA00022982"/>
    </source>
</evidence>
<proteinExistence type="predicted"/>
<dbReference type="KEGG" id="msq:BKP64_00555"/>
<dbReference type="EMBL" id="CP017715">
    <property type="protein sequence ID" value="AOY86786.1"/>
    <property type="molecule type" value="Genomic_DNA"/>
</dbReference>
<dbReference type="GO" id="GO:0020037">
    <property type="term" value="F:heme binding"/>
    <property type="evidence" value="ECO:0007669"/>
    <property type="project" value="InterPro"/>
</dbReference>
<keyword evidence="2" id="KW-0349">Heme</keyword>
<organism evidence="8 9">
    <name type="scientific">Marinobacter salinus</name>
    <dbReference type="NCBI Taxonomy" id="1874317"/>
    <lineage>
        <taxon>Bacteria</taxon>
        <taxon>Pseudomonadati</taxon>
        <taxon>Pseudomonadota</taxon>
        <taxon>Gammaproteobacteria</taxon>
        <taxon>Pseudomonadales</taxon>
        <taxon>Marinobacteraceae</taxon>
        <taxon>Marinobacter</taxon>
    </lineage>
</organism>
<evidence type="ECO:0000313" key="8">
    <source>
        <dbReference type="EMBL" id="AOY86786.1"/>
    </source>
</evidence>
<evidence type="ECO:0000313" key="9">
    <source>
        <dbReference type="Proteomes" id="UP000177445"/>
    </source>
</evidence>
<gene>
    <name evidence="8" type="ORF">BKP64_00555</name>
</gene>
<keyword evidence="9" id="KW-1185">Reference proteome</keyword>
<dbReference type="STRING" id="1874317.BKP64_00555"/>
<dbReference type="InterPro" id="IPR019020">
    <property type="entry name" value="Cyt-c552/DMSO_Rdtase_haem-bd"/>
</dbReference>
<keyword evidence="6" id="KW-0732">Signal</keyword>
<protein>
    <recommendedName>
        <fullName evidence="7">Cytochrome c-552/DMSO reductase-like haem-binding domain-containing protein</fullName>
    </recommendedName>
</protein>
<dbReference type="Gene3D" id="2.60.40.1190">
    <property type="match status" value="1"/>
</dbReference>
<dbReference type="Proteomes" id="UP000177445">
    <property type="component" value="Chromosome"/>
</dbReference>
<accession>A0A1D9GGL5</accession>
<dbReference type="AlphaFoldDB" id="A0A1D9GGL5"/>
<name>A0A1D9GGL5_9GAMM</name>
<feature type="chain" id="PRO_5009441902" description="Cytochrome c-552/DMSO reductase-like haem-binding domain-containing protein" evidence="6">
    <location>
        <begin position="26"/>
        <end position="441"/>
    </location>
</feature>
<dbReference type="GO" id="GO:0046872">
    <property type="term" value="F:metal ion binding"/>
    <property type="evidence" value="ECO:0007669"/>
    <property type="project" value="UniProtKB-KW"/>
</dbReference>
<evidence type="ECO:0000256" key="6">
    <source>
        <dbReference type="SAM" id="SignalP"/>
    </source>
</evidence>
<reference evidence="8 9" key="1">
    <citation type="submission" date="2016-10" db="EMBL/GenBank/DDBJ databases">
        <title>Marinobacter salinus sp. nov., a moderately halophilic bacterium isolated from a tidal flat environment.</title>
        <authorList>
            <person name="Park S.-J."/>
        </authorList>
    </citation>
    <scope>NUCLEOTIDE SEQUENCE [LARGE SCALE GENOMIC DNA]</scope>
    <source>
        <strain evidence="8 9">Hb8</strain>
    </source>
</reference>
<sequence>MLQTSLRHLAVVAFAANFSAASALADATTPIAWTSVPVEEVTLFYPGQSSFQWLHSPEHPGARMVGRGTACKRCHRDSERSMGNDIVSGGLLEPNPIDGKKGSLQLVVQAAHDEENLYLRFRWKTQAERPGVMHNYMRYDGQAWAFYGGPRSAKRVRQGQEPPLYEDRLAIMIDDGGVQRFAEQGCWLSCHTGMRDMPGEPTSEAVRSHPYLGEGGLGRSDVRKYLPASRTDTSTSWDKVKSPEALAKLKDKGVFLDLMQWRAARSNPVDMADDGFVLGYRLFDEGKNPFSWNVDRDSMTPKFMFDPKKVGRKSLTVSDIETGPEPAALIREDNAAPYDPDAGWKEGDVLPGRLLSRVDARGSAADNSRVTGKWEDGSWIVTWVRPLDTGHDDDITLKRGNTYTFGFAVHDDNVTTRFHFVSFPVVVGIGLGGDITAVRLD</sequence>